<evidence type="ECO:0000313" key="8">
    <source>
        <dbReference type="Proteomes" id="UP000006793"/>
    </source>
</evidence>
<feature type="domain" description="FAD/NAD(P)-binding" evidence="6">
    <location>
        <begin position="5"/>
        <end position="299"/>
    </location>
</feature>
<dbReference type="STRING" id="667014.Thein_2155"/>
<keyword evidence="4" id="KW-0274">FAD</keyword>
<sequence>MKKAEIVIVGGGPAGITAAVTARRHYPDKKVLLIRNAEKSIVPCGIPYMFGTLKDPTQNINPDSMLLSRGIDLIIDQVNSVDRKAKKVFLEKGEEITYEKLILATGSIPKPPEIPGINLDNVYLVKKEWKYLLNLRRAIETSEKIVIIGGGFVGVEIAEEIKIHHRKDVSIVEVLPYPLYNSFDETFCFEAAQELEAMGIKFYTDVKVERIIGTNGKVKEVELSDGTVLPADLVIVSIGVAPLVDLAKSIGLEIGPLGGILADRTMTTSDPDIFVCGDCAEKFSFFNGRPVPVKLASVAATEARIAGANLYSKRRAILGTIGVFSTKIGKKVFAVAGLTERHAEEEGFEVIVGETSAPNRHPSVLPGVQDVHVILIFDKHTETLLGGEVSGGESVAELINLISACLLHRMTATNMAAFQMGTHPMLTSSPGGYPLVVAAELAVVQKYS</sequence>
<dbReference type="PRINTS" id="PR00368">
    <property type="entry name" value="FADPNR"/>
</dbReference>
<evidence type="ECO:0000256" key="4">
    <source>
        <dbReference type="ARBA" id="ARBA00022827"/>
    </source>
</evidence>
<dbReference type="Pfam" id="PF02852">
    <property type="entry name" value="Pyr_redox_dim"/>
    <property type="match status" value="1"/>
</dbReference>
<dbReference type="eggNOG" id="COG0446">
    <property type="taxonomic scope" value="Bacteria"/>
</dbReference>
<dbReference type="KEGG" id="tid:Thein_2155"/>
<evidence type="ECO:0000313" key="7">
    <source>
        <dbReference type="EMBL" id="AEH46003.1"/>
    </source>
</evidence>
<dbReference type="InterPro" id="IPR023753">
    <property type="entry name" value="FAD/NAD-binding_dom"/>
</dbReference>
<evidence type="ECO:0000259" key="5">
    <source>
        <dbReference type="Pfam" id="PF02852"/>
    </source>
</evidence>
<dbReference type="InParanoid" id="F8ADP5"/>
<reference evidence="7 8" key="2">
    <citation type="journal article" date="2012" name="Stand. Genomic Sci.">
        <title>Complete genome sequence of the thermophilic sulfate-reducing ocean bacterium Thermodesulfatator indicus type strain (CIR29812(T)).</title>
        <authorList>
            <person name="Anderson I."/>
            <person name="Saunders E."/>
            <person name="Lapidus A."/>
            <person name="Nolan M."/>
            <person name="Lucas S."/>
            <person name="Tice H."/>
            <person name="Del Rio T.G."/>
            <person name="Cheng J.F."/>
            <person name="Han C."/>
            <person name="Tapia R."/>
            <person name="Goodwin L.A."/>
            <person name="Pitluck S."/>
            <person name="Liolios K."/>
            <person name="Mavromatis K."/>
            <person name="Pagani I."/>
            <person name="Ivanova N."/>
            <person name="Mikhailova N."/>
            <person name="Pati A."/>
            <person name="Chen A."/>
            <person name="Palaniappan K."/>
            <person name="Land M."/>
            <person name="Hauser L."/>
            <person name="Jeffries C.D."/>
            <person name="Chang Y.J."/>
            <person name="Brambilla E.M."/>
            <person name="Rohde M."/>
            <person name="Spring S."/>
            <person name="Goker M."/>
            <person name="Detter J.C."/>
            <person name="Woyke T."/>
            <person name="Bristow J."/>
            <person name="Eisen J.A."/>
            <person name="Markowitz V."/>
            <person name="Hugenholtz P."/>
            <person name="Kyrpides N.C."/>
            <person name="Klenk H.P."/>
        </authorList>
    </citation>
    <scope>NUCLEOTIDE SEQUENCE [LARGE SCALE GENOMIC DNA]</scope>
    <source>
        <strain evidence="8">DSM 15286 / JCM 11887 / CIR29812</strain>
    </source>
</reference>
<evidence type="ECO:0000259" key="6">
    <source>
        <dbReference type="Pfam" id="PF07992"/>
    </source>
</evidence>
<dbReference type="GO" id="GO:0016491">
    <property type="term" value="F:oxidoreductase activity"/>
    <property type="evidence" value="ECO:0007669"/>
    <property type="project" value="InterPro"/>
</dbReference>
<name>F8ADP5_THEID</name>
<dbReference type="HOGENOM" id="CLU_003291_1_0_0"/>
<comment type="cofactor">
    <cofactor evidence="1">
        <name>FAD</name>
        <dbReference type="ChEBI" id="CHEBI:57692"/>
    </cofactor>
</comment>
<dbReference type="InterPro" id="IPR016156">
    <property type="entry name" value="FAD/NAD-linked_Rdtase_dimer_sf"/>
</dbReference>
<dbReference type="InterPro" id="IPR036188">
    <property type="entry name" value="FAD/NAD-bd_sf"/>
</dbReference>
<dbReference type="SUPFAM" id="SSF55424">
    <property type="entry name" value="FAD/NAD-linked reductases, dimerisation (C-terminal) domain"/>
    <property type="match status" value="1"/>
</dbReference>
<dbReference type="AlphaFoldDB" id="F8ADP5"/>
<keyword evidence="3" id="KW-0285">Flavoprotein</keyword>
<dbReference type="Proteomes" id="UP000006793">
    <property type="component" value="Chromosome"/>
</dbReference>
<dbReference type="InterPro" id="IPR004099">
    <property type="entry name" value="Pyr_nucl-diS_OxRdtase_dimer"/>
</dbReference>
<dbReference type="SUPFAM" id="SSF51905">
    <property type="entry name" value="FAD/NAD(P)-binding domain"/>
    <property type="match status" value="1"/>
</dbReference>
<comment type="similarity">
    <text evidence="2">Belongs to the class-III pyridine nucleotide-disulfide oxidoreductase family.</text>
</comment>
<gene>
    <name evidence="7" type="ordered locus">Thein_2155</name>
</gene>
<organism evidence="7 8">
    <name type="scientific">Thermodesulfatator indicus (strain DSM 15286 / JCM 11887 / CIR29812)</name>
    <dbReference type="NCBI Taxonomy" id="667014"/>
    <lineage>
        <taxon>Bacteria</taxon>
        <taxon>Pseudomonadati</taxon>
        <taxon>Thermodesulfobacteriota</taxon>
        <taxon>Thermodesulfobacteria</taxon>
        <taxon>Thermodesulfobacteriales</taxon>
        <taxon>Thermodesulfatatoraceae</taxon>
        <taxon>Thermodesulfatator</taxon>
    </lineage>
</organism>
<accession>F8ADP5</accession>
<evidence type="ECO:0000256" key="1">
    <source>
        <dbReference type="ARBA" id="ARBA00001974"/>
    </source>
</evidence>
<dbReference type="PaxDb" id="667014-Thein_2155"/>
<dbReference type="RefSeq" id="WP_013908742.1">
    <property type="nucleotide sequence ID" value="NC_015681.1"/>
</dbReference>
<dbReference type="OrthoDB" id="9802028at2"/>
<dbReference type="PANTHER" id="PTHR43429">
    <property type="entry name" value="PYRIDINE NUCLEOTIDE-DISULFIDE OXIDOREDUCTASE DOMAIN-CONTAINING"/>
    <property type="match status" value="1"/>
</dbReference>
<dbReference type="FunCoup" id="F8ADP5">
    <property type="interactions" value="249"/>
</dbReference>
<evidence type="ECO:0000256" key="2">
    <source>
        <dbReference type="ARBA" id="ARBA00009130"/>
    </source>
</evidence>
<reference evidence="8" key="1">
    <citation type="submission" date="2011-04" db="EMBL/GenBank/DDBJ databases">
        <title>The complete genome of Thermodesulfatator indicus DSM 15286.</title>
        <authorList>
            <person name="Lucas S."/>
            <person name="Copeland A."/>
            <person name="Lapidus A."/>
            <person name="Bruce D."/>
            <person name="Goodwin L."/>
            <person name="Pitluck S."/>
            <person name="Peters L."/>
            <person name="Kyrpides N."/>
            <person name="Mavromatis K."/>
            <person name="Pagani I."/>
            <person name="Ivanova N."/>
            <person name="Saunders L."/>
            <person name="Detter J.C."/>
            <person name="Tapia R."/>
            <person name="Han C."/>
            <person name="Land M."/>
            <person name="Hauser L."/>
            <person name="Markowitz V."/>
            <person name="Cheng J.-F."/>
            <person name="Hugenholtz P."/>
            <person name="Woyke T."/>
            <person name="Wu D."/>
            <person name="Spring S."/>
            <person name="Schroeder M."/>
            <person name="Brambilla E."/>
            <person name="Klenk H.-P."/>
            <person name="Eisen J.A."/>
        </authorList>
    </citation>
    <scope>NUCLEOTIDE SEQUENCE [LARGE SCALE GENOMIC DNA]</scope>
    <source>
        <strain evidence="8">DSM 15286 / JCM 11887 / CIR29812</strain>
    </source>
</reference>
<dbReference type="Gene3D" id="3.50.50.60">
    <property type="entry name" value="FAD/NAD(P)-binding domain"/>
    <property type="match status" value="2"/>
</dbReference>
<evidence type="ECO:0000256" key="3">
    <source>
        <dbReference type="ARBA" id="ARBA00022630"/>
    </source>
</evidence>
<feature type="domain" description="Pyridine nucleotide-disulphide oxidoreductase dimerisation" evidence="5">
    <location>
        <begin position="333"/>
        <end position="427"/>
    </location>
</feature>
<protein>
    <submittedName>
        <fullName evidence="7">FAD-dependent pyridine nucleotide-disulfide oxidoreductase</fullName>
    </submittedName>
</protein>
<proteinExistence type="inferred from homology"/>
<dbReference type="InterPro" id="IPR050260">
    <property type="entry name" value="FAD-bd_OxRdtase"/>
</dbReference>
<dbReference type="PRINTS" id="PR00469">
    <property type="entry name" value="PNDRDTASEII"/>
</dbReference>
<dbReference type="EMBL" id="CP002683">
    <property type="protein sequence ID" value="AEH46003.1"/>
    <property type="molecule type" value="Genomic_DNA"/>
</dbReference>
<dbReference type="Pfam" id="PF07992">
    <property type="entry name" value="Pyr_redox_2"/>
    <property type="match status" value="1"/>
</dbReference>
<keyword evidence="8" id="KW-1185">Reference proteome</keyword>